<proteinExistence type="predicted"/>
<dbReference type="Proteomes" id="UP000014760">
    <property type="component" value="Unassembled WGS sequence"/>
</dbReference>
<reference evidence="3" key="3">
    <citation type="submission" date="2015-06" db="UniProtKB">
        <authorList>
            <consortium name="EnsemblMetazoa"/>
        </authorList>
    </citation>
    <scope>IDENTIFICATION</scope>
</reference>
<feature type="compositionally biased region" description="Acidic residues" evidence="1">
    <location>
        <begin position="125"/>
        <end position="134"/>
    </location>
</feature>
<dbReference type="EnsemblMetazoa" id="CapteT200831">
    <property type="protein sequence ID" value="CapteP200831"/>
    <property type="gene ID" value="CapteG200831"/>
</dbReference>
<evidence type="ECO:0000313" key="3">
    <source>
        <dbReference type="EnsemblMetazoa" id="CapteP200831"/>
    </source>
</evidence>
<evidence type="ECO:0008006" key="5">
    <source>
        <dbReference type="Google" id="ProtNLM"/>
    </source>
</evidence>
<name>R7V3Y0_CAPTE</name>
<feature type="region of interest" description="Disordered" evidence="1">
    <location>
        <begin position="111"/>
        <end position="138"/>
    </location>
</feature>
<dbReference type="OMA" id="TIERTGM"/>
<reference evidence="4" key="1">
    <citation type="submission" date="2012-12" db="EMBL/GenBank/DDBJ databases">
        <authorList>
            <person name="Hellsten U."/>
            <person name="Grimwood J."/>
            <person name="Chapman J.A."/>
            <person name="Shapiro H."/>
            <person name="Aerts A."/>
            <person name="Otillar R.P."/>
            <person name="Terry A.Y."/>
            <person name="Boore J.L."/>
            <person name="Simakov O."/>
            <person name="Marletaz F."/>
            <person name="Cho S.-J."/>
            <person name="Edsinger-Gonzales E."/>
            <person name="Havlak P."/>
            <person name="Kuo D.-H."/>
            <person name="Larsson T."/>
            <person name="Lv J."/>
            <person name="Arendt D."/>
            <person name="Savage R."/>
            <person name="Osoegawa K."/>
            <person name="de Jong P."/>
            <person name="Lindberg D.R."/>
            <person name="Seaver E.C."/>
            <person name="Weisblat D.A."/>
            <person name="Putnam N.H."/>
            <person name="Grigoriev I.V."/>
            <person name="Rokhsar D.S."/>
        </authorList>
    </citation>
    <scope>NUCLEOTIDE SEQUENCE</scope>
    <source>
        <strain evidence="4">I ESC-2004</strain>
    </source>
</reference>
<sequence>MSDLEDQFSGEEEVEEPHNDPLNIDNSEDEAPEDISLQSSKEAALMQVNSYLKHIQQTKTKLKAKRQSQQKRNLAQKVEKRKLVSVSSQKLDPSLLESIAPVVVPNKSEEFVDSKKNEKRHMTFEDDSDPESDAEYIPLNSNEGIQPVCIESIGREPVLLQKAADFKHNQMFGSRVRRDTNSKDFLSRLAKRRVLSAQHK</sequence>
<feature type="region of interest" description="Disordered" evidence="1">
    <location>
        <begin position="1"/>
        <end position="42"/>
    </location>
</feature>
<evidence type="ECO:0000313" key="2">
    <source>
        <dbReference type="EMBL" id="ELU10515.1"/>
    </source>
</evidence>
<reference evidence="2 4" key="2">
    <citation type="journal article" date="2013" name="Nature">
        <title>Insights into bilaterian evolution from three spiralian genomes.</title>
        <authorList>
            <person name="Simakov O."/>
            <person name="Marletaz F."/>
            <person name="Cho S.J."/>
            <person name="Edsinger-Gonzales E."/>
            <person name="Havlak P."/>
            <person name="Hellsten U."/>
            <person name="Kuo D.H."/>
            <person name="Larsson T."/>
            <person name="Lv J."/>
            <person name="Arendt D."/>
            <person name="Savage R."/>
            <person name="Osoegawa K."/>
            <person name="de Jong P."/>
            <person name="Grimwood J."/>
            <person name="Chapman J.A."/>
            <person name="Shapiro H."/>
            <person name="Aerts A."/>
            <person name="Otillar R.P."/>
            <person name="Terry A.Y."/>
            <person name="Boore J.L."/>
            <person name="Grigoriev I.V."/>
            <person name="Lindberg D.R."/>
            <person name="Seaver E.C."/>
            <person name="Weisblat D.A."/>
            <person name="Putnam N.H."/>
            <person name="Rokhsar D.S."/>
        </authorList>
    </citation>
    <scope>NUCLEOTIDE SEQUENCE</scope>
    <source>
        <strain evidence="2 4">I ESC-2004</strain>
    </source>
</reference>
<dbReference type="EMBL" id="KB297448">
    <property type="protein sequence ID" value="ELU10515.1"/>
    <property type="molecule type" value="Genomic_DNA"/>
</dbReference>
<keyword evidence="4" id="KW-1185">Reference proteome</keyword>
<dbReference type="EMBL" id="AMQN01006041">
    <property type="status" value="NOT_ANNOTATED_CDS"/>
    <property type="molecule type" value="Genomic_DNA"/>
</dbReference>
<protein>
    <recommendedName>
        <fullName evidence="5">Nucleolar protein 7 C-terminal domain-containing protein</fullName>
    </recommendedName>
</protein>
<evidence type="ECO:0000256" key="1">
    <source>
        <dbReference type="SAM" id="MobiDB-lite"/>
    </source>
</evidence>
<accession>R7V3Y0</accession>
<dbReference type="HOGENOM" id="CLU_1429258_0_0_1"/>
<feature type="region of interest" description="Disordered" evidence="1">
    <location>
        <begin position="56"/>
        <end position="90"/>
    </location>
</feature>
<dbReference type="EMBL" id="AMQN01006042">
    <property type="status" value="NOT_ANNOTATED_CDS"/>
    <property type="molecule type" value="Genomic_DNA"/>
</dbReference>
<evidence type="ECO:0000313" key="4">
    <source>
        <dbReference type="Proteomes" id="UP000014760"/>
    </source>
</evidence>
<organism evidence="2">
    <name type="scientific">Capitella teleta</name>
    <name type="common">Polychaete worm</name>
    <dbReference type="NCBI Taxonomy" id="283909"/>
    <lineage>
        <taxon>Eukaryota</taxon>
        <taxon>Metazoa</taxon>
        <taxon>Spiralia</taxon>
        <taxon>Lophotrochozoa</taxon>
        <taxon>Annelida</taxon>
        <taxon>Polychaeta</taxon>
        <taxon>Sedentaria</taxon>
        <taxon>Scolecida</taxon>
        <taxon>Capitellidae</taxon>
        <taxon>Capitella</taxon>
    </lineage>
</organism>
<feature type="compositionally biased region" description="Basic residues" evidence="1">
    <location>
        <begin position="60"/>
        <end position="69"/>
    </location>
</feature>
<gene>
    <name evidence="2" type="ORF">CAPTEDRAFT_200831</name>
</gene>
<feature type="compositionally biased region" description="Basic and acidic residues" evidence="1">
    <location>
        <begin position="111"/>
        <end position="124"/>
    </location>
</feature>
<feature type="compositionally biased region" description="Acidic residues" evidence="1">
    <location>
        <begin position="1"/>
        <end position="15"/>
    </location>
</feature>
<dbReference type="AlphaFoldDB" id="R7V3Y0"/>